<evidence type="ECO:0000256" key="2">
    <source>
        <dbReference type="SAM" id="SignalP"/>
    </source>
</evidence>
<feature type="transmembrane region" description="Helical" evidence="1">
    <location>
        <begin position="43"/>
        <end position="60"/>
    </location>
</feature>
<keyword evidence="4" id="KW-1185">Reference proteome</keyword>
<evidence type="ECO:0000313" key="4">
    <source>
        <dbReference type="Proteomes" id="UP000218334"/>
    </source>
</evidence>
<sequence>MYKTSVIALILLFVSRAFGADISPADDEGASTSLDDRRTVLNILWSCLATIFASTWLAIHPNVPGQKITDKGAISRAVERAKIMGIAILAPEVIVSWAAEQFKVAWTVCHGTGISVTSVIHAWRGGESKDPHGLTMTHGFFLAMGGFCYTCVGYTEGWIAYSLDYGASHCPDDSRVNWISERIVRLDSLNSEPLFVKDLEEINAKTIEDKSKGDALSKTISILQISWFIAQCICRVIQHLPITLLEMTALAFAGISIVTYSLWWYKPLNVQYHISLDKPDSRKYTPTPKIILPQPPLPPASKNTPPFWSRLSMATAMYSLQGFLKRIMTTVLSMESGLEPPCNTQDGVFRFSSGRGRPEGLGGRIPNETWARFVMTVGVGSLFGGFHCAAWSFYFPSHAEMFLWRISSVAVLIGLLAASLLPCYHLIRSGNALMWAHNLDVRRRNPQWNVNTYTLVQFILTVISCAGIIAYIVGRMALVILAFMQLRSLPQLAYYTAQWTTYIPHI</sequence>
<feature type="transmembrane region" description="Helical" evidence="1">
    <location>
        <begin position="105"/>
        <end position="123"/>
    </location>
</feature>
<keyword evidence="1" id="KW-1133">Transmembrane helix</keyword>
<dbReference type="STRING" id="1076256.A0A2H3B4I3"/>
<protein>
    <submittedName>
        <fullName evidence="3">Uncharacterized protein</fullName>
    </submittedName>
</protein>
<organism evidence="3 4">
    <name type="scientific">Armillaria solidipes</name>
    <dbReference type="NCBI Taxonomy" id="1076256"/>
    <lineage>
        <taxon>Eukaryota</taxon>
        <taxon>Fungi</taxon>
        <taxon>Dikarya</taxon>
        <taxon>Basidiomycota</taxon>
        <taxon>Agaricomycotina</taxon>
        <taxon>Agaricomycetes</taxon>
        <taxon>Agaricomycetidae</taxon>
        <taxon>Agaricales</taxon>
        <taxon>Marasmiineae</taxon>
        <taxon>Physalacriaceae</taxon>
        <taxon>Armillaria</taxon>
    </lineage>
</organism>
<evidence type="ECO:0000256" key="1">
    <source>
        <dbReference type="SAM" id="Phobius"/>
    </source>
</evidence>
<keyword evidence="1" id="KW-0812">Transmembrane</keyword>
<feature type="transmembrane region" description="Helical" evidence="1">
    <location>
        <begin position="406"/>
        <end position="427"/>
    </location>
</feature>
<dbReference type="PANTHER" id="PTHR35043:SF7">
    <property type="entry name" value="TRANSCRIPTION FACTOR DOMAIN-CONTAINING PROTEIN"/>
    <property type="match status" value="1"/>
</dbReference>
<reference evidence="4" key="1">
    <citation type="journal article" date="2017" name="Nat. Ecol. Evol.">
        <title>Genome expansion and lineage-specific genetic innovations in the forest pathogenic fungi Armillaria.</title>
        <authorList>
            <person name="Sipos G."/>
            <person name="Prasanna A.N."/>
            <person name="Walter M.C."/>
            <person name="O'Connor E."/>
            <person name="Balint B."/>
            <person name="Krizsan K."/>
            <person name="Kiss B."/>
            <person name="Hess J."/>
            <person name="Varga T."/>
            <person name="Slot J."/>
            <person name="Riley R."/>
            <person name="Boka B."/>
            <person name="Rigling D."/>
            <person name="Barry K."/>
            <person name="Lee J."/>
            <person name="Mihaltcheva S."/>
            <person name="LaButti K."/>
            <person name="Lipzen A."/>
            <person name="Waldron R."/>
            <person name="Moloney N.M."/>
            <person name="Sperisen C."/>
            <person name="Kredics L."/>
            <person name="Vagvoelgyi C."/>
            <person name="Patrignani A."/>
            <person name="Fitzpatrick D."/>
            <person name="Nagy I."/>
            <person name="Doyle S."/>
            <person name="Anderson J.B."/>
            <person name="Grigoriev I.V."/>
            <person name="Gueldener U."/>
            <person name="Muensterkoetter M."/>
            <person name="Nagy L.G."/>
        </authorList>
    </citation>
    <scope>NUCLEOTIDE SEQUENCE [LARGE SCALE GENOMIC DNA]</scope>
    <source>
        <strain evidence="4">28-4</strain>
    </source>
</reference>
<accession>A0A2H3B4I3</accession>
<feature type="chain" id="PRO_5013567988" evidence="2">
    <location>
        <begin position="20"/>
        <end position="506"/>
    </location>
</feature>
<dbReference type="EMBL" id="KZ293525">
    <property type="protein sequence ID" value="PBK58753.1"/>
    <property type="molecule type" value="Genomic_DNA"/>
</dbReference>
<feature type="transmembrane region" description="Helical" evidence="1">
    <location>
        <begin position="448"/>
        <end position="473"/>
    </location>
</feature>
<keyword evidence="2" id="KW-0732">Signal</keyword>
<gene>
    <name evidence="3" type="ORF">ARMSODRAFT_967466</name>
</gene>
<dbReference type="Proteomes" id="UP000218334">
    <property type="component" value="Unassembled WGS sequence"/>
</dbReference>
<keyword evidence="1" id="KW-0472">Membrane</keyword>
<proteinExistence type="predicted"/>
<feature type="signal peptide" evidence="2">
    <location>
        <begin position="1"/>
        <end position="19"/>
    </location>
</feature>
<name>A0A2H3B4I3_9AGAR</name>
<feature type="transmembrane region" description="Helical" evidence="1">
    <location>
        <begin position="244"/>
        <end position="265"/>
    </location>
</feature>
<feature type="transmembrane region" description="Helical" evidence="1">
    <location>
        <begin position="135"/>
        <end position="155"/>
    </location>
</feature>
<dbReference type="PANTHER" id="PTHR35043">
    <property type="entry name" value="TRANSCRIPTION FACTOR DOMAIN-CONTAINING PROTEIN"/>
    <property type="match status" value="1"/>
</dbReference>
<dbReference type="AlphaFoldDB" id="A0A2H3B4I3"/>
<evidence type="ECO:0000313" key="3">
    <source>
        <dbReference type="EMBL" id="PBK58753.1"/>
    </source>
</evidence>
<feature type="transmembrane region" description="Helical" evidence="1">
    <location>
        <begin position="373"/>
        <end position="394"/>
    </location>
</feature>